<dbReference type="GO" id="GO:0004867">
    <property type="term" value="F:serine-type endopeptidase inhibitor activity"/>
    <property type="evidence" value="ECO:0007669"/>
    <property type="project" value="InterPro"/>
</dbReference>
<comment type="caution">
    <text evidence="1">The sequence shown here is derived from an EMBL/GenBank/DDBJ whole genome shotgun (WGS) entry which is preliminary data.</text>
</comment>
<dbReference type="Proteomes" id="UP000813824">
    <property type="component" value="Unassembled WGS sequence"/>
</dbReference>
<keyword evidence="2" id="KW-1185">Reference proteome</keyword>
<dbReference type="OrthoDB" id="3439489at2759"/>
<dbReference type="EMBL" id="JAEVFJ010000032">
    <property type="protein sequence ID" value="KAH8092541.1"/>
    <property type="molecule type" value="Genomic_DNA"/>
</dbReference>
<gene>
    <name evidence="1" type="ORF">BXZ70DRAFT_1067063</name>
</gene>
<evidence type="ECO:0000313" key="1">
    <source>
        <dbReference type="EMBL" id="KAH8092541.1"/>
    </source>
</evidence>
<dbReference type="CDD" id="cd23428">
    <property type="entry name" value="beta-trefoil_Ricin_SPI"/>
    <property type="match status" value="1"/>
</dbReference>
<dbReference type="AlphaFoldDB" id="A0A8K0UHT3"/>
<dbReference type="Pfam" id="PF16850">
    <property type="entry name" value="Inhibitor_I66"/>
    <property type="match status" value="1"/>
</dbReference>
<name>A0A8K0UHT3_9AGAR</name>
<sequence>MSVNTLTPGLYFIQSVATDRFIARPQNEDKSLLPKAVVQLPAGQKPESAWVVESLPGADDNSYILRIGGAPTAKVDDRLFAILIDGEPNPEVWKVTHPERNASNEFIVETNNSEAGWVIQDNSEDNDQILVKPLIVGKSFPPFYPPTEVFKFTPVHE</sequence>
<reference evidence="1" key="1">
    <citation type="journal article" date="2021" name="New Phytol.">
        <title>Evolutionary innovations through gain and loss of genes in the ectomycorrhizal Boletales.</title>
        <authorList>
            <person name="Wu G."/>
            <person name="Miyauchi S."/>
            <person name="Morin E."/>
            <person name="Kuo A."/>
            <person name="Drula E."/>
            <person name="Varga T."/>
            <person name="Kohler A."/>
            <person name="Feng B."/>
            <person name="Cao Y."/>
            <person name="Lipzen A."/>
            <person name="Daum C."/>
            <person name="Hundley H."/>
            <person name="Pangilinan J."/>
            <person name="Johnson J."/>
            <person name="Barry K."/>
            <person name="LaButti K."/>
            <person name="Ng V."/>
            <person name="Ahrendt S."/>
            <person name="Min B."/>
            <person name="Choi I.G."/>
            <person name="Park H."/>
            <person name="Plett J.M."/>
            <person name="Magnuson J."/>
            <person name="Spatafora J.W."/>
            <person name="Nagy L.G."/>
            <person name="Henrissat B."/>
            <person name="Grigoriev I.V."/>
            <person name="Yang Z.L."/>
            <person name="Xu J."/>
            <person name="Martin F.M."/>
        </authorList>
    </citation>
    <scope>NUCLEOTIDE SEQUENCE</scope>
    <source>
        <strain evidence="1">KKN 215</strain>
    </source>
</reference>
<evidence type="ECO:0000313" key="2">
    <source>
        <dbReference type="Proteomes" id="UP000813824"/>
    </source>
</evidence>
<dbReference type="InterPro" id="IPR031755">
    <property type="entry name" value="Inhibitor_I66"/>
</dbReference>
<accession>A0A8K0UHT3</accession>
<evidence type="ECO:0008006" key="3">
    <source>
        <dbReference type="Google" id="ProtNLM"/>
    </source>
</evidence>
<organism evidence="1 2">
    <name type="scientific">Cristinia sonorae</name>
    <dbReference type="NCBI Taxonomy" id="1940300"/>
    <lineage>
        <taxon>Eukaryota</taxon>
        <taxon>Fungi</taxon>
        <taxon>Dikarya</taxon>
        <taxon>Basidiomycota</taxon>
        <taxon>Agaricomycotina</taxon>
        <taxon>Agaricomycetes</taxon>
        <taxon>Agaricomycetidae</taxon>
        <taxon>Agaricales</taxon>
        <taxon>Pleurotineae</taxon>
        <taxon>Stephanosporaceae</taxon>
        <taxon>Cristinia</taxon>
    </lineage>
</organism>
<dbReference type="Gene3D" id="2.80.10.50">
    <property type="match status" value="1"/>
</dbReference>
<protein>
    <recommendedName>
        <fullName evidence="3">Serine protease inhibitor</fullName>
    </recommendedName>
</protein>
<proteinExistence type="predicted"/>